<protein>
    <recommendedName>
        <fullName evidence="1">DUF2007 domain-containing protein</fullName>
    </recommendedName>
</protein>
<dbReference type="EMBL" id="JANUBB010000006">
    <property type="protein sequence ID" value="MCS3951717.1"/>
    <property type="molecule type" value="Genomic_DNA"/>
</dbReference>
<evidence type="ECO:0000313" key="2">
    <source>
        <dbReference type="EMBL" id="MCS3677647.1"/>
    </source>
</evidence>
<accession>A0A9X2PVP2</accession>
<organism evidence="2 5">
    <name type="scientific">Salinibacter ruber</name>
    <dbReference type="NCBI Taxonomy" id="146919"/>
    <lineage>
        <taxon>Bacteria</taxon>
        <taxon>Pseudomonadati</taxon>
        <taxon>Rhodothermota</taxon>
        <taxon>Rhodothermia</taxon>
        <taxon>Rhodothermales</taxon>
        <taxon>Salinibacteraceae</taxon>
        <taxon>Salinibacter</taxon>
    </lineage>
</organism>
<evidence type="ECO:0000313" key="3">
    <source>
        <dbReference type="EMBL" id="MCS3708740.1"/>
    </source>
</evidence>
<sequence length="72" mass="7437">MSDASLVTVARYDMRGGAQLAKTRLEDAGIPCMLANADQSGLATMFEATEGGVQLKVPADKAEAARAVLGPE</sequence>
<dbReference type="InterPro" id="IPR011322">
    <property type="entry name" value="N-reg_PII-like_a/b"/>
</dbReference>
<comment type="caution">
    <text evidence="2">The sequence shown here is derived from an EMBL/GenBank/DDBJ whole genome shotgun (WGS) entry which is preliminary data.</text>
</comment>
<evidence type="ECO:0000313" key="4">
    <source>
        <dbReference type="EMBL" id="MCS3951717.1"/>
    </source>
</evidence>
<dbReference type="InterPro" id="IPR018551">
    <property type="entry name" value="DUF2007"/>
</dbReference>
<feature type="domain" description="DUF2007" evidence="1">
    <location>
        <begin position="18"/>
        <end position="69"/>
    </location>
</feature>
<reference evidence="2" key="1">
    <citation type="submission" date="2022-08" db="EMBL/GenBank/DDBJ databases">
        <title>Genomic Encyclopedia of Type Strains, Phase V (KMG-V): Genome sequencing to study the core and pangenomes of soil and plant-associated prokaryotes.</title>
        <authorList>
            <person name="Whitman W."/>
        </authorList>
    </citation>
    <scope>NUCLEOTIDE SEQUENCE</scope>
    <source>
        <strain evidence="2">0</strain>
        <strain evidence="4">SP2017</strain>
        <strain evidence="3">SP3049</strain>
    </source>
</reference>
<dbReference type="Pfam" id="PF09413">
    <property type="entry name" value="DUF2007"/>
    <property type="match status" value="1"/>
</dbReference>
<dbReference type="RefSeq" id="WP_118827207.1">
    <property type="nucleotide sequence ID" value="NZ_CALTSG010000021.1"/>
</dbReference>
<dbReference type="Proteomes" id="UP001155057">
    <property type="component" value="Unassembled WGS sequence"/>
</dbReference>
<evidence type="ECO:0000259" key="1">
    <source>
        <dbReference type="Pfam" id="PF09413"/>
    </source>
</evidence>
<dbReference type="EMBL" id="JANUAU010000004">
    <property type="protein sequence ID" value="MCS3677647.1"/>
    <property type="molecule type" value="Genomic_DNA"/>
</dbReference>
<evidence type="ECO:0000313" key="5">
    <source>
        <dbReference type="Proteomes" id="UP001155027"/>
    </source>
</evidence>
<dbReference type="Proteomes" id="UP001155010">
    <property type="component" value="Unassembled WGS sequence"/>
</dbReference>
<dbReference type="SUPFAM" id="SSF54913">
    <property type="entry name" value="GlnB-like"/>
    <property type="match status" value="1"/>
</dbReference>
<gene>
    <name evidence="3" type="ORF">GGP61_000327</name>
    <name evidence="2" type="ORF">GGP71_001570</name>
    <name evidence="4" type="ORF">GGP83_001669</name>
</gene>
<dbReference type="Proteomes" id="UP001155027">
    <property type="component" value="Unassembled WGS sequence"/>
</dbReference>
<dbReference type="EMBL" id="JANUAE010000001">
    <property type="protein sequence ID" value="MCS3708740.1"/>
    <property type="molecule type" value="Genomic_DNA"/>
</dbReference>
<name>A0A9X2PVP2_9BACT</name>
<dbReference type="AlphaFoldDB" id="A0A9X2PVP2"/>
<proteinExistence type="predicted"/>
<dbReference type="GeneID" id="83729237"/>